<dbReference type="Proteomes" id="UP001187066">
    <property type="component" value="Unassembled WGS sequence"/>
</dbReference>
<dbReference type="Pfam" id="PF07825">
    <property type="entry name" value="Exc"/>
    <property type="match status" value="1"/>
</dbReference>
<keyword evidence="1" id="KW-0238">DNA-binding</keyword>
<organism evidence="4 5">
    <name type="scientific">Atlantibacter subterraneus</name>
    <dbReference type="NCBI Taxonomy" id="255519"/>
    <lineage>
        <taxon>Bacteria</taxon>
        <taxon>Pseudomonadati</taxon>
        <taxon>Pseudomonadota</taxon>
        <taxon>Gammaproteobacteria</taxon>
        <taxon>Enterobacterales</taxon>
        <taxon>Enterobacteriaceae</taxon>
        <taxon>Atlantibacter</taxon>
    </lineage>
</organism>
<gene>
    <name evidence="4" type="ORF">R4P48_13820</name>
</gene>
<dbReference type="RefSeq" id="WP_002433844.1">
    <property type="nucleotide sequence ID" value="NZ_DAIRID010000084.1"/>
</dbReference>
<feature type="domain" description="Excisionase-like" evidence="3">
    <location>
        <begin position="5"/>
        <end position="69"/>
    </location>
</feature>
<accession>A0ABU4E560</accession>
<evidence type="ECO:0000256" key="2">
    <source>
        <dbReference type="ARBA" id="ARBA00023172"/>
    </source>
</evidence>
<dbReference type="SUPFAM" id="SSF46955">
    <property type="entry name" value="Putative DNA-binding domain"/>
    <property type="match status" value="1"/>
</dbReference>
<evidence type="ECO:0000313" key="5">
    <source>
        <dbReference type="Proteomes" id="UP001187066"/>
    </source>
</evidence>
<sequence>MGQLVAINEWASGPNGFKEPISRAALHKIAKTRQTYPPAIKQGRRWVVDEDARFIGLVGRVEITSGISDQARQLVEKALNGCPSQKTQY</sequence>
<protein>
    <submittedName>
        <fullName evidence="4">Excisionase</fullName>
    </submittedName>
</protein>
<keyword evidence="2" id="KW-0233">DNA recombination</keyword>
<evidence type="ECO:0000313" key="4">
    <source>
        <dbReference type="EMBL" id="MDV7023749.1"/>
    </source>
</evidence>
<comment type="caution">
    <text evidence="4">The sequence shown here is derived from an EMBL/GenBank/DDBJ whole genome shotgun (WGS) entry which is preliminary data.</text>
</comment>
<proteinExistence type="predicted"/>
<keyword evidence="5" id="KW-1185">Reference proteome</keyword>
<evidence type="ECO:0000256" key="1">
    <source>
        <dbReference type="ARBA" id="ARBA00023125"/>
    </source>
</evidence>
<dbReference type="InterPro" id="IPR038137">
    <property type="entry name" value="Excisionase-like_sf"/>
</dbReference>
<evidence type="ECO:0000259" key="3">
    <source>
        <dbReference type="Pfam" id="PF07825"/>
    </source>
</evidence>
<dbReference type="EMBL" id="JAWLOF010000009">
    <property type="protein sequence ID" value="MDV7023749.1"/>
    <property type="molecule type" value="Genomic_DNA"/>
</dbReference>
<dbReference type="GeneID" id="92828795"/>
<dbReference type="InterPro" id="IPR009061">
    <property type="entry name" value="DNA-bd_dom_put_sf"/>
</dbReference>
<dbReference type="InterPro" id="IPR012884">
    <property type="entry name" value="Excisionase-like"/>
</dbReference>
<dbReference type="Gene3D" id="1.10.1660.20">
    <property type="match status" value="1"/>
</dbReference>
<name>A0ABU4E560_9ENTR</name>
<reference evidence="4 5" key="1">
    <citation type="submission" date="2023-10" db="EMBL/GenBank/DDBJ databases">
        <authorList>
            <person name="Dale J."/>
        </authorList>
    </citation>
    <scope>NUCLEOTIDE SEQUENCE [LARGE SCALE GENOMIC DNA]</scope>
    <source>
        <strain evidence="4 5">2023EL-00970</strain>
    </source>
</reference>